<accession>A0A162I001</accession>
<keyword evidence="1" id="KW-0456">Lyase</keyword>
<dbReference type="Proteomes" id="UP000243498">
    <property type="component" value="Unassembled WGS sequence"/>
</dbReference>
<comment type="caution">
    <text evidence="1">The sequence shown here is derived from an EMBL/GenBank/DDBJ whole genome shotgun (WGS) entry which is preliminary data.</text>
</comment>
<dbReference type="GO" id="GO:0016829">
    <property type="term" value="F:lyase activity"/>
    <property type="evidence" value="ECO:0007669"/>
    <property type="project" value="UniProtKB-KW"/>
</dbReference>
<dbReference type="PANTHER" id="PTHR43075">
    <property type="entry name" value="FORMATE LYASE ACTIVATING ENZYME, PUTATIVE (AFU_ORTHOLOGUE AFUA_2G15630)-RELATED"/>
    <property type="match status" value="1"/>
</dbReference>
<dbReference type="InterPro" id="IPR040085">
    <property type="entry name" value="MJ0674-like"/>
</dbReference>
<dbReference type="OMA" id="CYINIME"/>
<proteinExistence type="predicted"/>
<organism evidence="1 2">
    <name type="scientific">Metarhizium rileyi (strain RCEF 4871)</name>
    <name type="common">Nomuraea rileyi</name>
    <dbReference type="NCBI Taxonomy" id="1649241"/>
    <lineage>
        <taxon>Eukaryota</taxon>
        <taxon>Fungi</taxon>
        <taxon>Dikarya</taxon>
        <taxon>Ascomycota</taxon>
        <taxon>Pezizomycotina</taxon>
        <taxon>Sordariomycetes</taxon>
        <taxon>Hypocreomycetidae</taxon>
        <taxon>Hypocreales</taxon>
        <taxon>Clavicipitaceae</taxon>
        <taxon>Metarhizium</taxon>
    </lineage>
</organism>
<keyword evidence="1" id="KW-0670">Pyruvate</keyword>
<dbReference type="OrthoDB" id="1856718at2759"/>
<dbReference type="AlphaFoldDB" id="A0A162I001"/>
<evidence type="ECO:0000313" key="1">
    <source>
        <dbReference type="EMBL" id="OAA50485.1"/>
    </source>
</evidence>
<gene>
    <name evidence="1" type="ORF">NOR_00935</name>
</gene>
<dbReference type="EMBL" id="AZHC01000002">
    <property type="protein sequence ID" value="OAA50485.1"/>
    <property type="molecule type" value="Genomic_DNA"/>
</dbReference>
<protein>
    <submittedName>
        <fullName evidence="1">Pyruvate formate lyase activating enzyme</fullName>
    </submittedName>
</protein>
<reference evidence="1 2" key="1">
    <citation type="journal article" date="2016" name="Genome Biol. Evol.">
        <title>Divergent and convergent evolution of fungal pathogenicity.</title>
        <authorList>
            <person name="Shang Y."/>
            <person name="Xiao G."/>
            <person name="Zheng P."/>
            <person name="Cen K."/>
            <person name="Zhan S."/>
            <person name="Wang C."/>
        </authorList>
    </citation>
    <scope>NUCLEOTIDE SEQUENCE [LARGE SCALE GENOMIC DNA]</scope>
    <source>
        <strain evidence="1 2">RCEF 4871</strain>
    </source>
</reference>
<sequence length="176" mass="19855">MQNNSSSFDWPCVVGADGRARRYLILDFKVWEASTSKRPLKTANYAATARESIKAMQAPVGDLCFTADGIAKRDLLIRHLVMLGRDAEGAEIMKWLASEVSKDCYINIMEQYRPEAYVGKKKRKLNDRDKDEILYGESNRAVTGGEVSAARQAAYESGLWRFNDPPKHDGFAISWQ</sequence>
<name>A0A162I001_METRR</name>
<keyword evidence="2" id="KW-1185">Reference proteome</keyword>
<dbReference type="PANTHER" id="PTHR43075:SF1">
    <property type="entry name" value="FORMATE LYASE ACTIVATING ENZYME, PUTATIVE (AFU_ORTHOLOGUE AFUA_2G15630)-RELATED"/>
    <property type="match status" value="1"/>
</dbReference>
<evidence type="ECO:0000313" key="2">
    <source>
        <dbReference type="Proteomes" id="UP000243498"/>
    </source>
</evidence>
<dbReference type="STRING" id="1081105.A0A162I001"/>